<evidence type="ECO:0000313" key="1">
    <source>
        <dbReference type="EMBL" id="THJ65954.1"/>
    </source>
</evidence>
<keyword evidence="2" id="KW-1185">Reference proteome</keyword>
<comment type="caution">
    <text evidence="1">The sequence shown here is derived from an EMBL/GenBank/DDBJ whole genome shotgun (WGS) entry which is preliminary data.</text>
</comment>
<protein>
    <submittedName>
        <fullName evidence="1">Glycosyltransferase family 4 protein</fullName>
    </submittedName>
</protein>
<name>A0A4S5E3F2_9MICC</name>
<dbReference type="Proteomes" id="UP000305233">
    <property type="component" value="Unassembled WGS sequence"/>
</dbReference>
<dbReference type="OrthoDB" id="3676510at2"/>
<dbReference type="RefSeq" id="WP_136454550.1">
    <property type="nucleotide sequence ID" value="NZ_SSWH01000008.1"/>
</dbReference>
<dbReference type="AlphaFoldDB" id="A0A4S5E3F2"/>
<gene>
    <name evidence="1" type="ORF">E8P82_09910</name>
</gene>
<dbReference type="GO" id="GO:0016740">
    <property type="term" value="F:transferase activity"/>
    <property type="evidence" value="ECO:0007669"/>
    <property type="project" value="UniProtKB-KW"/>
</dbReference>
<dbReference type="EMBL" id="SSWH01000008">
    <property type="protein sequence ID" value="THJ65954.1"/>
    <property type="molecule type" value="Genomic_DNA"/>
</dbReference>
<evidence type="ECO:0000313" key="2">
    <source>
        <dbReference type="Proteomes" id="UP000305233"/>
    </source>
</evidence>
<dbReference type="Gene3D" id="3.40.50.2000">
    <property type="entry name" value="Glycogen Phosphorylase B"/>
    <property type="match status" value="2"/>
</dbReference>
<dbReference type="SUPFAM" id="SSF53756">
    <property type="entry name" value="UDP-Glycosyltransferase/glycogen phosphorylase"/>
    <property type="match status" value="1"/>
</dbReference>
<reference evidence="1 2" key="1">
    <citation type="submission" date="2019-04" db="EMBL/GenBank/DDBJ databases">
        <authorList>
            <person name="Liu Q."/>
            <person name="Xin Y.-H."/>
        </authorList>
    </citation>
    <scope>NUCLEOTIDE SEQUENCE [LARGE SCALE GENOMIC DNA]</scope>
    <source>
        <strain evidence="1 2">AM23</strain>
    </source>
</reference>
<sequence>MGRNLVDAANKMGQSWSMTGIPWYYRRQWTGVLRHPVLRTRPVLWDATLAAKSAHHDVVHLHTGGLSPHMRWLRAPWVLHFHGTDVRSRQYDGWASKLEYGVQHADAVLYSTPDLTSHVHNLTDRGQYFPVTIRTDALPAWHPRRDRVVFASRWDDVKGATQQLEVARRVRELHPRVELIGLDWGERASEAAAAGIRLVPKMPPDQFQAWLATASVVIGQMTKILSVSELEALSIGVPLVTTADRDFYPLLRESSASSVDAVAHAVVQALDDPENAARQQDGPGFVSGEHDAKAGVERLISLYSSIISAAKNRNGDDGR</sequence>
<keyword evidence="1" id="KW-0808">Transferase</keyword>
<organism evidence="1 2">
    <name type="scientific">Arthrobacter echini</name>
    <dbReference type="NCBI Taxonomy" id="1529066"/>
    <lineage>
        <taxon>Bacteria</taxon>
        <taxon>Bacillati</taxon>
        <taxon>Actinomycetota</taxon>
        <taxon>Actinomycetes</taxon>
        <taxon>Micrococcales</taxon>
        <taxon>Micrococcaceae</taxon>
        <taxon>Arthrobacter</taxon>
    </lineage>
</organism>
<proteinExistence type="predicted"/>
<accession>A0A4S5E3F2</accession>